<evidence type="ECO:0000313" key="2">
    <source>
        <dbReference type="EnsemblPlants" id="PAC:32951518.CDS.1"/>
    </source>
</evidence>
<dbReference type="InParanoid" id="A0A2K1IA36"/>
<evidence type="ECO:0000313" key="3">
    <source>
        <dbReference type="Proteomes" id="UP000006727"/>
    </source>
</evidence>
<keyword evidence="3" id="KW-1185">Reference proteome</keyword>
<dbReference type="Gramene" id="Pp3c27_390V3.1">
    <property type="protein sequence ID" value="PAC:32951518.CDS.1"/>
    <property type="gene ID" value="Pp3c27_390"/>
</dbReference>
<reference evidence="2" key="3">
    <citation type="submission" date="2020-12" db="UniProtKB">
        <authorList>
            <consortium name="EnsemblPlants"/>
        </authorList>
    </citation>
    <scope>IDENTIFICATION</scope>
</reference>
<protein>
    <submittedName>
        <fullName evidence="1 2">Uncharacterized protein</fullName>
    </submittedName>
</protein>
<dbReference type="Proteomes" id="UP000006727">
    <property type="component" value="Chromosome 27"/>
</dbReference>
<accession>A0A2K1IA36</accession>
<organism evidence="1">
    <name type="scientific">Physcomitrium patens</name>
    <name type="common">Spreading-leaved earth moss</name>
    <name type="synonym">Physcomitrella patens</name>
    <dbReference type="NCBI Taxonomy" id="3218"/>
    <lineage>
        <taxon>Eukaryota</taxon>
        <taxon>Viridiplantae</taxon>
        <taxon>Streptophyta</taxon>
        <taxon>Embryophyta</taxon>
        <taxon>Bryophyta</taxon>
        <taxon>Bryophytina</taxon>
        <taxon>Bryopsida</taxon>
        <taxon>Funariidae</taxon>
        <taxon>Funariales</taxon>
        <taxon>Funariaceae</taxon>
        <taxon>Physcomitrium</taxon>
    </lineage>
</organism>
<dbReference type="EnsemblPlants" id="Pp3c27_390V3.1">
    <property type="protein sequence ID" value="PAC:32951518.CDS.1"/>
    <property type="gene ID" value="Pp3c27_390"/>
</dbReference>
<dbReference type="Gramene" id="Pp3c27_390V3.2">
    <property type="protein sequence ID" value="PAC:32951519.CDS.1"/>
    <property type="gene ID" value="Pp3c27_390"/>
</dbReference>
<name>A0A2K1IA36_PHYPA</name>
<dbReference type="AlphaFoldDB" id="A0A2K1IA36"/>
<reference evidence="1 3" key="1">
    <citation type="journal article" date="2008" name="Science">
        <title>The Physcomitrella genome reveals evolutionary insights into the conquest of land by plants.</title>
        <authorList>
            <person name="Rensing S."/>
            <person name="Lang D."/>
            <person name="Zimmer A."/>
            <person name="Terry A."/>
            <person name="Salamov A."/>
            <person name="Shapiro H."/>
            <person name="Nishiyama T."/>
            <person name="Perroud P.-F."/>
            <person name="Lindquist E."/>
            <person name="Kamisugi Y."/>
            <person name="Tanahashi T."/>
            <person name="Sakakibara K."/>
            <person name="Fujita T."/>
            <person name="Oishi K."/>
            <person name="Shin-I T."/>
            <person name="Kuroki Y."/>
            <person name="Toyoda A."/>
            <person name="Suzuki Y."/>
            <person name="Hashimoto A."/>
            <person name="Yamaguchi K."/>
            <person name="Sugano A."/>
            <person name="Kohara Y."/>
            <person name="Fujiyama A."/>
            <person name="Anterola A."/>
            <person name="Aoki S."/>
            <person name="Ashton N."/>
            <person name="Barbazuk W.B."/>
            <person name="Barker E."/>
            <person name="Bennetzen J."/>
            <person name="Bezanilla M."/>
            <person name="Blankenship R."/>
            <person name="Cho S.H."/>
            <person name="Dutcher S."/>
            <person name="Estelle M."/>
            <person name="Fawcett J.A."/>
            <person name="Gundlach H."/>
            <person name="Hanada K."/>
            <person name="Heyl A."/>
            <person name="Hicks K.A."/>
            <person name="Hugh J."/>
            <person name="Lohr M."/>
            <person name="Mayer K."/>
            <person name="Melkozernov A."/>
            <person name="Murata T."/>
            <person name="Nelson D."/>
            <person name="Pils B."/>
            <person name="Prigge M."/>
            <person name="Reiss B."/>
            <person name="Renner T."/>
            <person name="Rombauts S."/>
            <person name="Rushton P."/>
            <person name="Sanderfoot A."/>
            <person name="Schween G."/>
            <person name="Shiu S.-H."/>
            <person name="Stueber K."/>
            <person name="Theodoulou F.L."/>
            <person name="Tu H."/>
            <person name="Van de Peer Y."/>
            <person name="Verrier P.J."/>
            <person name="Waters E."/>
            <person name="Wood A."/>
            <person name="Yang L."/>
            <person name="Cove D."/>
            <person name="Cuming A."/>
            <person name="Hasebe M."/>
            <person name="Lucas S."/>
            <person name="Mishler D.B."/>
            <person name="Reski R."/>
            <person name="Grigoriev I."/>
            <person name="Quatrano R.S."/>
            <person name="Boore J.L."/>
        </authorList>
    </citation>
    <scope>NUCLEOTIDE SEQUENCE [LARGE SCALE GENOMIC DNA]</scope>
    <source>
        <strain evidence="2 3">cv. Gransden 2004</strain>
    </source>
</reference>
<gene>
    <name evidence="1" type="ORF">PHYPA_030715</name>
</gene>
<dbReference type="EMBL" id="ABEU02000027">
    <property type="protein sequence ID" value="PNR26141.1"/>
    <property type="molecule type" value="Genomic_DNA"/>
</dbReference>
<proteinExistence type="predicted"/>
<sequence>MKDGTPWPLGCNAGFAKLESAASQGRRAVTDFANGIRRSAKAAHKKEESSMDNGNIWWRLRNGRGGGRVMASFAISAEGQNLIAIPADTQTSETAQKKGVAASGLVWLKVFGDSPGWNLEAAEMDEKQRGGVLRRDGTNNLVVMPIFGNGMQGELN</sequence>
<dbReference type="PaxDb" id="3218-PP1S280_33V6.1"/>
<evidence type="ECO:0000313" key="1">
    <source>
        <dbReference type="EMBL" id="PNR26141.1"/>
    </source>
</evidence>
<reference evidence="1 3" key="2">
    <citation type="journal article" date="2018" name="Plant J.">
        <title>The Physcomitrella patens chromosome-scale assembly reveals moss genome structure and evolution.</title>
        <authorList>
            <person name="Lang D."/>
            <person name="Ullrich K.K."/>
            <person name="Murat F."/>
            <person name="Fuchs J."/>
            <person name="Jenkins J."/>
            <person name="Haas F.B."/>
            <person name="Piednoel M."/>
            <person name="Gundlach H."/>
            <person name="Van Bel M."/>
            <person name="Meyberg R."/>
            <person name="Vives C."/>
            <person name="Morata J."/>
            <person name="Symeonidi A."/>
            <person name="Hiss M."/>
            <person name="Muchero W."/>
            <person name="Kamisugi Y."/>
            <person name="Saleh O."/>
            <person name="Blanc G."/>
            <person name="Decker E.L."/>
            <person name="van Gessel N."/>
            <person name="Grimwood J."/>
            <person name="Hayes R.D."/>
            <person name="Graham S.W."/>
            <person name="Gunter L.E."/>
            <person name="McDaniel S.F."/>
            <person name="Hoernstein S.N.W."/>
            <person name="Larsson A."/>
            <person name="Li F.W."/>
            <person name="Perroud P.F."/>
            <person name="Phillips J."/>
            <person name="Ranjan P."/>
            <person name="Rokshar D.S."/>
            <person name="Rothfels C.J."/>
            <person name="Schneider L."/>
            <person name="Shu S."/>
            <person name="Stevenson D.W."/>
            <person name="Thummler F."/>
            <person name="Tillich M."/>
            <person name="Villarreal Aguilar J.C."/>
            <person name="Widiez T."/>
            <person name="Wong G.K."/>
            <person name="Wymore A."/>
            <person name="Zhang Y."/>
            <person name="Zimmer A.D."/>
            <person name="Quatrano R.S."/>
            <person name="Mayer K.F.X."/>
            <person name="Goodstein D."/>
            <person name="Casacuberta J.M."/>
            <person name="Vandepoele K."/>
            <person name="Reski R."/>
            <person name="Cuming A.C."/>
            <person name="Tuskan G.A."/>
            <person name="Maumus F."/>
            <person name="Salse J."/>
            <person name="Schmutz J."/>
            <person name="Rensing S.A."/>
        </authorList>
    </citation>
    <scope>NUCLEOTIDE SEQUENCE [LARGE SCALE GENOMIC DNA]</scope>
    <source>
        <strain evidence="2 3">cv. Gransden 2004</strain>
    </source>
</reference>
<dbReference type="EnsemblPlants" id="Pp3c27_390V3.2">
    <property type="protein sequence ID" value="PAC:32951519.CDS.1"/>
    <property type="gene ID" value="Pp3c27_390"/>
</dbReference>